<sequence length="240" mass="28386">MEFEFMIPKDAQLWAHISQRSNLIYVKIVMDHFDERQHEDFRNFPLGYLAEVPDIQFLAQLILQLVFRSVRTEEVNKLWYNVQGHLMRYGLQVYTLVTGLRCGLFPEGDDFDRLIERKRLKERLVLIVEGVFNAPDNNVSIYLPTLSIVDDLDFFFTYPWGKVRYRRLLHGFRGSLARKFQKAKRRKEKEITCTVHGFPIAMQFGHTRQFWRLGNASVSESVNECHDFFACNEATWIALL</sequence>
<evidence type="ECO:0008006" key="3">
    <source>
        <dbReference type="Google" id="ProtNLM"/>
    </source>
</evidence>
<dbReference type="Proteomes" id="UP000594638">
    <property type="component" value="Unassembled WGS sequence"/>
</dbReference>
<proteinExistence type="predicted"/>
<evidence type="ECO:0000313" key="1">
    <source>
        <dbReference type="EMBL" id="CAA2971495.1"/>
    </source>
</evidence>
<name>A0A8S0QYU0_OLEEU</name>
<gene>
    <name evidence="1" type="ORF">OLEA9_A074124</name>
</gene>
<comment type="caution">
    <text evidence="1">The sequence shown here is derived from an EMBL/GenBank/DDBJ whole genome shotgun (WGS) entry which is preliminary data.</text>
</comment>
<accession>A0A8S0QYU0</accession>
<dbReference type="PANTHER" id="PTHR48449">
    <property type="entry name" value="DUF1985 DOMAIN-CONTAINING PROTEIN"/>
    <property type="match status" value="1"/>
</dbReference>
<dbReference type="AlphaFoldDB" id="A0A8S0QYU0"/>
<dbReference type="EMBL" id="CACTIH010002015">
    <property type="protein sequence ID" value="CAA2971495.1"/>
    <property type="molecule type" value="Genomic_DNA"/>
</dbReference>
<protein>
    <recommendedName>
        <fullName evidence="3">DUF1985 domain-containing protein</fullName>
    </recommendedName>
</protein>
<keyword evidence="2" id="KW-1185">Reference proteome</keyword>
<dbReference type="PANTHER" id="PTHR48449:SF1">
    <property type="entry name" value="DUF1985 DOMAIN-CONTAINING PROTEIN"/>
    <property type="match status" value="1"/>
</dbReference>
<organism evidence="1 2">
    <name type="scientific">Olea europaea subsp. europaea</name>
    <dbReference type="NCBI Taxonomy" id="158383"/>
    <lineage>
        <taxon>Eukaryota</taxon>
        <taxon>Viridiplantae</taxon>
        <taxon>Streptophyta</taxon>
        <taxon>Embryophyta</taxon>
        <taxon>Tracheophyta</taxon>
        <taxon>Spermatophyta</taxon>
        <taxon>Magnoliopsida</taxon>
        <taxon>eudicotyledons</taxon>
        <taxon>Gunneridae</taxon>
        <taxon>Pentapetalae</taxon>
        <taxon>asterids</taxon>
        <taxon>lamiids</taxon>
        <taxon>Lamiales</taxon>
        <taxon>Oleaceae</taxon>
        <taxon>Oleeae</taxon>
        <taxon>Olea</taxon>
    </lineage>
</organism>
<reference evidence="1 2" key="1">
    <citation type="submission" date="2019-12" db="EMBL/GenBank/DDBJ databases">
        <authorList>
            <person name="Alioto T."/>
            <person name="Alioto T."/>
            <person name="Gomez Garrido J."/>
        </authorList>
    </citation>
    <scope>NUCLEOTIDE SEQUENCE [LARGE SCALE GENOMIC DNA]</scope>
</reference>
<evidence type="ECO:0000313" key="2">
    <source>
        <dbReference type="Proteomes" id="UP000594638"/>
    </source>
</evidence>
<dbReference type="Gramene" id="OE9A074124T1">
    <property type="protein sequence ID" value="OE9A074124C1"/>
    <property type="gene ID" value="OE9A074124"/>
</dbReference>